<dbReference type="InterPro" id="IPR008775">
    <property type="entry name" value="Phytyl_CoA_dOase-like"/>
</dbReference>
<evidence type="ECO:0000313" key="2">
    <source>
        <dbReference type="EMBL" id="MFD3266060.1"/>
    </source>
</evidence>
<protein>
    <submittedName>
        <fullName evidence="2">Phytanoyl-CoA dioxygenase family protein</fullName>
    </submittedName>
</protein>
<accession>A0ABW6CW36</accession>
<evidence type="ECO:0000313" key="3">
    <source>
        <dbReference type="Proteomes" id="UP001598130"/>
    </source>
</evidence>
<keyword evidence="2" id="KW-0560">Oxidoreductase</keyword>
<sequence>MVAGHIERVKRDGYTIVENAIPADLIEALNDALLRLEHDLDAKPAMNGFEGHRTVRIYNLLVHDPVFAEVPVHPAVLPIVEGVLDEGCLISSLSSIAIDPGERAQPIHADDQVIPLAKPHAPLVCNSMWALTDFTEANGATRLVPGSHLKPNPEYGGSYETIAAEMPRGSVLIWDGALWHGGGANQTDTRRTGIAMNYCAGFVRQQENQQLGIPPEMVRGFAPRLQELVGYGVYRGLIGHIDKQSPAQRLTGGGSFKSIWDRSS</sequence>
<dbReference type="PANTHER" id="PTHR20883">
    <property type="entry name" value="PHYTANOYL-COA DIOXYGENASE DOMAIN CONTAINING 1"/>
    <property type="match status" value="1"/>
</dbReference>
<dbReference type="GO" id="GO:0051213">
    <property type="term" value="F:dioxygenase activity"/>
    <property type="evidence" value="ECO:0007669"/>
    <property type="project" value="UniProtKB-KW"/>
</dbReference>
<dbReference type="PANTHER" id="PTHR20883:SF48">
    <property type="entry name" value="ECTOINE DIOXYGENASE"/>
    <property type="match status" value="1"/>
</dbReference>
<dbReference type="Pfam" id="PF05721">
    <property type="entry name" value="PhyH"/>
    <property type="match status" value="1"/>
</dbReference>
<organism evidence="2 3">
    <name type="scientific">Phenylobacterium ferrooxidans</name>
    <dbReference type="NCBI Taxonomy" id="2982689"/>
    <lineage>
        <taxon>Bacteria</taxon>
        <taxon>Pseudomonadati</taxon>
        <taxon>Pseudomonadota</taxon>
        <taxon>Alphaproteobacteria</taxon>
        <taxon>Caulobacterales</taxon>
        <taxon>Caulobacteraceae</taxon>
        <taxon>Phenylobacterium</taxon>
    </lineage>
</organism>
<keyword evidence="2" id="KW-0223">Dioxygenase</keyword>
<comment type="cofactor">
    <cofactor evidence="1">
        <name>Fe(2+)</name>
        <dbReference type="ChEBI" id="CHEBI:29033"/>
    </cofactor>
</comment>
<name>A0ABW6CW36_9CAUL</name>
<dbReference type="EMBL" id="JAOTJD010000045">
    <property type="protein sequence ID" value="MFD3266060.1"/>
    <property type="molecule type" value="Genomic_DNA"/>
</dbReference>
<gene>
    <name evidence="2" type="ORF">OCL97_19050</name>
</gene>
<evidence type="ECO:0000256" key="1">
    <source>
        <dbReference type="ARBA" id="ARBA00001954"/>
    </source>
</evidence>
<dbReference type="RefSeq" id="WP_377371364.1">
    <property type="nucleotide sequence ID" value="NZ_JAOTJD010000045.1"/>
</dbReference>
<comment type="caution">
    <text evidence="2">The sequence shown here is derived from an EMBL/GenBank/DDBJ whole genome shotgun (WGS) entry which is preliminary data.</text>
</comment>
<keyword evidence="3" id="KW-1185">Reference proteome</keyword>
<dbReference type="Proteomes" id="UP001598130">
    <property type="component" value="Unassembled WGS sequence"/>
</dbReference>
<dbReference type="SUPFAM" id="SSF51197">
    <property type="entry name" value="Clavaminate synthase-like"/>
    <property type="match status" value="1"/>
</dbReference>
<reference evidence="2 3" key="1">
    <citation type="submission" date="2022-09" db="EMBL/GenBank/DDBJ databases">
        <title>New species of Phenylobacterium.</title>
        <authorList>
            <person name="Mieszkin S."/>
        </authorList>
    </citation>
    <scope>NUCLEOTIDE SEQUENCE [LARGE SCALE GENOMIC DNA]</scope>
    <source>
        <strain evidence="2 3">HK31-G</strain>
    </source>
</reference>
<dbReference type="Gene3D" id="2.60.120.620">
    <property type="entry name" value="q2cbj1_9rhob like domain"/>
    <property type="match status" value="1"/>
</dbReference>
<proteinExistence type="predicted"/>